<protein>
    <submittedName>
        <fullName evidence="2">Uncharacterized protein</fullName>
    </submittedName>
</protein>
<proteinExistence type="predicted"/>
<accession>A0AAD6VAF2</accession>
<evidence type="ECO:0000256" key="1">
    <source>
        <dbReference type="SAM" id="MobiDB-lite"/>
    </source>
</evidence>
<reference evidence="2" key="1">
    <citation type="submission" date="2023-03" db="EMBL/GenBank/DDBJ databases">
        <title>Massive genome expansion in bonnet fungi (Mycena s.s.) driven by repeated elements and novel gene families across ecological guilds.</title>
        <authorList>
            <consortium name="Lawrence Berkeley National Laboratory"/>
            <person name="Harder C.B."/>
            <person name="Miyauchi S."/>
            <person name="Viragh M."/>
            <person name="Kuo A."/>
            <person name="Thoen E."/>
            <person name="Andreopoulos B."/>
            <person name="Lu D."/>
            <person name="Skrede I."/>
            <person name="Drula E."/>
            <person name="Henrissat B."/>
            <person name="Morin E."/>
            <person name="Kohler A."/>
            <person name="Barry K."/>
            <person name="LaButti K."/>
            <person name="Morin E."/>
            <person name="Salamov A."/>
            <person name="Lipzen A."/>
            <person name="Mereny Z."/>
            <person name="Hegedus B."/>
            <person name="Baldrian P."/>
            <person name="Stursova M."/>
            <person name="Weitz H."/>
            <person name="Taylor A."/>
            <person name="Grigoriev I.V."/>
            <person name="Nagy L.G."/>
            <person name="Martin F."/>
            <person name="Kauserud H."/>
        </authorList>
    </citation>
    <scope>NUCLEOTIDE SEQUENCE</scope>
    <source>
        <strain evidence="2">9144</strain>
    </source>
</reference>
<organism evidence="2 3">
    <name type="scientific">Mycena pura</name>
    <dbReference type="NCBI Taxonomy" id="153505"/>
    <lineage>
        <taxon>Eukaryota</taxon>
        <taxon>Fungi</taxon>
        <taxon>Dikarya</taxon>
        <taxon>Basidiomycota</taxon>
        <taxon>Agaricomycotina</taxon>
        <taxon>Agaricomycetes</taxon>
        <taxon>Agaricomycetidae</taxon>
        <taxon>Agaricales</taxon>
        <taxon>Marasmiineae</taxon>
        <taxon>Mycenaceae</taxon>
        <taxon>Mycena</taxon>
    </lineage>
</organism>
<feature type="compositionally biased region" description="Acidic residues" evidence="1">
    <location>
        <begin position="190"/>
        <end position="204"/>
    </location>
</feature>
<feature type="region of interest" description="Disordered" evidence="1">
    <location>
        <begin position="188"/>
        <end position="269"/>
    </location>
</feature>
<keyword evidence="3" id="KW-1185">Reference proteome</keyword>
<evidence type="ECO:0000313" key="2">
    <source>
        <dbReference type="EMBL" id="KAJ7207048.1"/>
    </source>
</evidence>
<name>A0AAD6VAF2_9AGAR</name>
<dbReference type="Proteomes" id="UP001219525">
    <property type="component" value="Unassembled WGS sequence"/>
</dbReference>
<feature type="compositionally biased region" description="Basic residues" evidence="1">
    <location>
        <begin position="257"/>
        <end position="269"/>
    </location>
</feature>
<gene>
    <name evidence="2" type="ORF">GGX14DRAFT_396482</name>
</gene>
<dbReference type="AlphaFoldDB" id="A0AAD6VAF2"/>
<sequence>MSKPQVTADEAQVVLRLPPDLHEVVSSAMLLLEGVWKRPPESPIETKSRGARDFFSLETSIDVALSEVHGEVLGIYRYGSVSGKHESFTDAETVDGLSYLSLRVYEQLAPGRNIFQHVSPPVRAGRNPLALFTHAPISELVYLLTGAIVRSIGEQIYSISGGDAGWERWHALTSQAVYRILDLDSSEGGSYEEVDEDDYDEPDEGGSTKKRRPKPPQGAIKKQKMVSGQKATAGKPTKFSGPSKKPVITRPVVKAVAGKRKATAPRGKY</sequence>
<comment type="caution">
    <text evidence="2">The sequence shown here is derived from an EMBL/GenBank/DDBJ whole genome shotgun (WGS) entry which is preliminary data.</text>
</comment>
<dbReference type="EMBL" id="JARJCW010000037">
    <property type="protein sequence ID" value="KAJ7207048.1"/>
    <property type="molecule type" value="Genomic_DNA"/>
</dbReference>
<evidence type="ECO:0000313" key="3">
    <source>
        <dbReference type="Proteomes" id="UP001219525"/>
    </source>
</evidence>